<evidence type="ECO:0000256" key="8">
    <source>
        <dbReference type="ARBA" id="ARBA00022824"/>
    </source>
</evidence>
<dbReference type="SUPFAM" id="SSF53756">
    <property type="entry name" value="UDP-Glycosyltransferase/glycogen phosphorylase"/>
    <property type="match status" value="1"/>
</dbReference>
<proteinExistence type="inferred from homology"/>
<feature type="domain" description="Glycosyl transferase family 28 C-terminal" evidence="13">
    <location>
        <begin position="9"/>
        <end position="178"/>
    </location>
</feature>
<evidence type="ECO:0000256" key="1">
    <source>
        <dbReference type="ARBA" id="ARBA00004240"/>
    </source>
</evidence>
<dbReference type="Proteomes" id="UP000009097">
    <property type="component" value="Unassembled WGS sequence"/>
</dbReference>
<dbReference type="RefSeq" id="XP_018240753.1">
    <property type="nucleotide sequence ID" value="XM_018383757.1"/>
</dbReference>
<reference evidence="14" key="2">
    <citation type="journal article" date="2010" name="Nature">
        <title>Comparative genomics reveals mobile pathogenicity chromosomes in Fusarium.</title>
        <authorList>
            <person name="Ma L.J."/>
            <person name="van der Does H.C."/>
            <person name="Borkovich K.A."/>
            <person name="Coleman J.J."/>
            <person name="Daboussi M.J."/>
            <person name="Di Pietro A."/>
            <person name="Dufresne M."/>
            <person name="Freitag M."/>
            <person name="Grabherr M."/>
            <person name="Henrissat B."/>
            <person name="Houterman P.M."/>
            <person name="Kang S."/>
            <person name="Shim W.B."/>
            <person name="Woloshuk C."/>
            <person name="Xie X."/>
            <person name="Xu J.R."/>
            <person name="Antoniw J."/>
            <person name="Baker S.E."/>
            <person name="Bluhm B.H."/>
            <person name="Breakspear A."/>
            <person name="Brown D.W."/>
            <person name="Butchko R.A."/>
            <person name="Chapman S."/>
            <person name="Coulson R."/>
            <person name="Coutinho P.M."/>
            <person name="Danchin E.G."/>
            <person name="Diener A."/>
            <person name="Gale L.R."/>
            <person name="Gardiner D.M."/>
            <person name="Goff S."/>
            <person name="Hammond-Kosack K.E."/>
            <person name="Hilburn K."/>
            <person name="Hua-Van A."/>
            <person name="Jonkers W."/>
            <person name="Kazan K."/>
            <person name="Kodira C.D."/>
            <person name="Koehrsen M."/>
            <person name="Kumar L."/>
            <person name="Lee Y.H."/>
            <person name="Li L."/>
            <person name="Manners J.M."/>
            <person name="Miranda-Saavedra D."/>
            <person name="Mukherjee M."/>
            <person name="Park G."/>
            <person name="Park J."/>
            <person name="Park S.Y."/>
            <person name="Proctor R.H."/>
            <person name="Regev A."/>
            <person name="Ruiz-Roldan M.C."/>
            <person name="Sain D."/>
            <person name="Sakthikumar S."/>
            <person name="Sykes S."/>
            <person name="Schwartz D.C."/>
            <person name="Turgeon B.G."/>
            <person name="Wapinski I."/>
            <person name="Yoder O."/>
            <person name="Young S."/>
            <person name="Zeng Q."/>
            <person name="Zhou S."/>
            <person name="Galagan J."/>
            <person name="Cuomo C.A."/>
            <person name="Kistler H.C."/>
            <person name="Rep M."/>
        </authorList>
    </citation>
    <scope>NUCLEOTIDE SEQUENCE [LARGE SCALE GENOMIC DNA]</scope>
    <source>
        <strain evidence="14">4287</strain>
    </source>
</reference>
<dbReference type="Gene3D" id="3.40.50.2000">
    <property type="entry name" value="Glycogen Phosphorylase B"/>
    <property type="match status" value="1"/>
</dbReference>
<dbReference type="EMBL" id="DS231700">
    <property type="protein sequence ID" value="KNB02708.1"/>
    <property type="molecule type" value="Genomic_DNA"/>
</dbReference>
<dbReference type="GO" id="GO:0006488">
    <property type="term" value="P:dolichol-linked oligosaccharide biosynthetic process"/>
    <property type="evidence" value="ECO:0007669"/>
    <property type="project" value="InterPro"/>
</dbReference>
<comment type="similarity">
    <text evidence="2 12">Belongs to the glycosyltransferase 28 family.</text>
</comment>
<keyword evidence="8 12" id="KW-0256">Endoplasmic reticulum</keyword>
<dbReference type="KEGG" id="fox:FOXG_05466"/>
<gene>
    <name evidence="12" type="primary">ALG13</name>
    <name evidence="14" type="ORF">FOXG_05466</name>
</gene>
<comment type="catalytic activity">
    <reaction evidence="11">
        <text>an N-acetyl-alpha-D-glucosaminyl-diphospho-di-trans,poly-cis-dolichol + UDP-N-acetyl-alpha-D-glucosamine = an N,N'-diacetylchitobiosyl-diphospho-di-trans,poly-cis-dolichol + UDP + H(+)</text>
        <dbReference type="Rhea" id="RHEA:23380"/>
        <dbReference type="Rhea" id="RHEA-COMP:19507"/>
        <dbReference type="Rhea" id="RHEA-COMP:19510"/>
        <dbReference type="ChEBI" id="CHEBI:15378"/>
        <dbReference type="ChEBI" id="CHEBI:57269"/>
        <dbReference type="ChEBI" id="CHEBI:57705"/>
        <dbReference type="ChEBI" id="CHEBI:58223"/>
        <dbReference type="ChEBI" id="CHEBI:58427"/>
        <dbReference type="EC" id="2.4.1.141"/>
    </reaction>
</comment>
<dbReference type="OrthoDB" id="20273at2759"/>
<evidence type="ECO:0000313" key="15">
    <source>
        <dbReference type="Proteomes" id="UP000009097"/>
    </source>
</evidence>
<name>A0A0J9UV22_FUSO4</name>
<dbReference type="InterPro" id="IPR007235">
    <property type="entry name" value="Glyco_trans_28_C"/>
</dbReference>
<evidence type="ECO:0000256" key="2">
    <source>
        <dbReference type="ARBA" id="ARBA00006962"/>
    </source>
</evidence>
<evidence type="ECO:0000256" key="11">
    <source>
        <dbReference type="ARBA" id="ARBA00048184"/>
    </source>
</evidence>
<dbReference type="GO" id="GO:0004577">
    <property type="term" value="F:N-acetylglucosaminyldiphosphodolichol N-acetylglucosaminyltransferase activity"/>
    <property type="evidence" value="ECO:0007669"/>
    <property type="project" value="UniProtKB-EC"/>
</dbReference>
<comment type="subcellular location">
    <subcellularLocation>
        <location evidence="1 12">Endoplasmic reticulum</location>
    </subcellularLocation>
</comment>
<dbReference type="EC" id="2.4.1.141" evidence="4 12"/>
<dbReference type="GO" id="GO:0005783">
    <property type="term" value="C:endoplasmic reticulum"/>
    <property type="evidence" value="ECO:0007669"/>
    <property type="project" value="UniProtKB-SubCell"/>
</dbReference>
<evidence type="ECO:0000256" key="6">
    <source>
        <dbReference type="ARBA" id="ARBA00022676"/>
    </source>
</evidence>
<dbReference type="PANTHER" id="PTHR12867">
    <property type="entry name" value="GLYCOSYL TRANSFERASE-RELATED"/>
    <property type="match status" value="1"/>
</dbReference>
<protein>
    <recommendedName>
        <fullName evidence="5 12">UDP-N-acetylglucosamine transferase subunit ALG13</fullName>
        <ecNumber evidence="4 12">2.4.1.141</ecNumber>
    </recommendedName>
    <alternativeName>
        <fullName evidence="10 12">Asparagine-linked glycosylation protein 13</fullName>
    </alternativeName>
</protein>
<comment type="subunit">
    <text evidence="3 12">Heterodimer with ALG14 to form a functional enzyme.</text>
</comment>
<evidence type="ECO:0000313" key="14">
    <source>
        <dbReference type="EMBL" id="KNB02708.1"/>
    </source>
</evidence>
<comment type="function">
    <text evidence="9 12">Involved in protein N-glycosylation. Essential for the second step of the dolichol-linked oligosaccharide pathway.</text>
</comment>
<accession>A0A0J9UV22</accession>
<evidence type="ECO:0000256" key="4">
    <source>
        <dbReference type="ARBA" id="ARBA00012614"/>
    </source>
</evidence>
<reference evidence="14" key="1">
    <citation type="submission" date="2007-04" db="EMBL/GenBank/DDBJ databases">
        <authorList>
            <consortium name="The Broad Institute Genome Sequencing Platform"/>
            <person name="Birren B."/>
            <person name="Lander E."/>
            <person name="Galagan J."/>
            <person name="Nusbaum C."/>
            <person name="Devon K."/>
            <person name="Ma L.-J."/>
            <person name="Jaffe D."/>
            <person name="Butler J."/>
            <person name="Alvarez P."/>
            <person name="Gnerre S."/>
            <person name="Grabherr M."/>
            <person name="Kleber M."/>
            <person name="Mauceli E."/>
            <person name="Brockman W."/>
            <person name="MacCallum I.A."/>
            <person name="Young S."/>
            <person name="LaButti K."/>
            <person name="DeCaprio D."/>
            <person name="Crawford M."/>
            <person name="Koehrsen M."/>
            <person name="Engels R."/>
            <person name="Montgomery P."/>
            <person name="Pearson M."/>
            <person name="Howarth C."/>
            <person name="Larson L."/>
            <person name="White J."/>
            <person name="O'Leary S."/>
            <person name="Kodira C."/>
            <person name="Zeng Q."/>
            <person name="Yandava C."/>
            <person name="Alvarado L."/>
            <person name="Kistler C."/>
            <person name="Shim W.-B."/>
            <person name="Kang S."/>
            <person name="Woloshuk C."/>
        </authorList>
    </citation>
    <scope>NUCLEOTIDE SEQUENCE</scope>
    <source>
        <strain evidence="14">4287</strain>
    </source>
</reference>
<dbReference type="PANTHER" id="PTHR12867:SF6">
    <property type="entry name" value="N-ACETYLGLUCOSAMINYLDIPHOSPHODOLICHOL N-ACETYLGLUCOSAMINYLTRANSFERASE"/>
    <property type="match status" value="1"/>
</dbReference>
<evidence type="ECO:0000256" key="10">
    <source>
        <dbReference type="ARBA" id="ARBA00032061"/>
    </source>
</evidence>
<evidence type="ECO:0000256" key="12">
    <source>
        <dbReference type="RuleBase" id="RU362128"/>
    </source>
</evidence>
<evidence type="ECO:0000259" key="13">
    <source>
        <dbReference type="Pfam" id="PF04101"/>
    </source>
</evidence>
<dbReference type="VEuPathDB" id="FungiDB:FOXG_05466"/>
<organism evidence="14 15">
    <name type="scientific">Fusarium oxysporum f. sp. lycopersici (strain 4287 / CBS 123668 / FGSC 9935 / NRRL 34936)</name>
    <name type="common">Fusarium vascular wilt of tomato</name>
    <dbReference type="NCBI Taxonomy" id="426428"/>
    <lineage>
        <taxon>Eukaryota</taxon>
        <taxon>Fungi</taxon>
        <taxon>Dikarya</taxon>
        <taxon>Ascomycota</taxon>
        <taxon>Pezizomycotina</taxon>
        <taxon>Sordariomycetes</taxon>
        <taxon>Hypocreomycetidae</taxon>
        <taxon>Hypocreales</taxon>
        <taxon>Nectriaceae</taxon>
        <taxon>Fusarium</taxon>
        <taxon>Fusarium oxysporum species complex</taxon>
    </lineage>
</organism>
<evidence type="ECO:0000256" key="3">
    <source>
        <dbReference type="ARBA" id="ARBA00011198"/>
    </source>
</evidence>
<sequence>MEGPRLDRVCLVTVGATTGFGKLVESVLQPSFWQYMNSQRFTQLRVQCGPDLAWASKQLAGRKVNIPSGLCIDLFASKKNLMKEEMSLCKDADGKRQLGLVISHAGTGTILDAWKMGLPLIVVPNIQLLNDHQTEMAKYLSKEGYAIMSSGRYVNLYLQPSLLLILDSAEDLEEAIHKVGLLWEENKTRWPPHIIPSQQPKRLRLWDLAPEEVAKEQNATMVHD</sequence>
<keyword evidence="7 12" id="KW-0808">Transferase</keyword>
<keyword evidence="6 12" id="KW-0328">Glycosyltransferase</keyword>
<dbReference type="Pfam" id="PF04101">
    <property type="entry name" value="Glyco_tran_28_C"/>
    <property type="match status" value="1"/>
</dbReference>
<evidence type="ECO:0000256" key="9">
    <source>
        <dbReference type="ARBA" id="ARBA00024804"/>
    </source>
</evidence>
<dbReference type="AlphaFoldDB" id="A0A0J9UV22"/>
<evidence type="ECO:0000256" key="5">
    <source>
        <dbReference type="ARBA" id="ARBA00017468"/>
    </source>
</evidence>
<dbReference type="InterPro" id="IPR039042">
    <property type="entry name" value="Alg13-like"/>
</dbReference>
<dbReference type="GeneID" id="28947442"/>
<evidence type="ECO:0000256" key="7">
    <source>
        <dbReference type="ARBA" id="ARBA00022679"/>
    </source>
</evidence>